<dbReference type="InterPro" id="IPR050261">
    <property type="entry name" value="FrsA_esterase"/>
</dbReference>
<dbReference type="InterPro" id="IPR029058">
    <property type="entry name" value="AB_hydrolase_fold"/>
</dbReference>
<accession>A0ABX2IUT3</accession>
<dbReference type="Pfam" id="PF12697">
    <property type="entry name" value="Abhydrolase_6"/>
    <property type="match status" value="1"/>
</dbReference>
<evidence type="ECO:0000313" key="5">
    <source>
        <dbReference type="EMBL" id="NSX56671.1"/>
    </source>
</evidence>
<dbReference type="InterPro" id="IPR016986">
    <property type="entry name" value="UCP031982_abhydr"/>
</dbReference>
<evidence type="ECO:0000256" key="1">
    <source>
        <dbReference type="ARBA" id="ARBA00022801"/>
    </source>
</evidence>
<gene>
    <name evidence="5" type="ORF">HRQ87_17955</name>
</gene>
<evidence type="ECO:0000313" key="6">
    <source>
        <dbReference type="Proteomes" id="UP000777935"/>
    </source>
</evidence>
<evidence type="ECO:0000256" key="2">
    <source>
        <dbReference type="ARBA" id="ARBA00038115"/>
    </source>
</evidence>
<evidence type="ECO:0000256" key="3">
    <source>
        <dbReference type="SAM" id="SignalP"/>
    </source>
</evidence>
<sequence length="338" mass="35847">MRKLLLTVAVTLAGTAAQAQDFAGYDQLTIDAEHRTRPIAGSIWYPVGTPTYRGLIGDNAVFQGTSAYVGAAVKEGSYPLVLLSHGSGGNMDGLGWLSSELANRGIMVLAVNHPGSTSGDSSPRRSILLDDRAADISEALDHILADPTFGPKIDQSRIVSVGFSLGGTTVLTLAGARLERDLYRDYCARLPDAEDCVFFKKGGVDFDNLPESWTNDMSDPRLTAAIAVDPGMTYAIAPQTAATMTLPIMVLSLGGPGLLWKATDVGPTGSNLMANLPNGTRQTVTQANHFSFLGLCKPEGAAILIEEKDDPVCNDPQGSIRSEVHQQSIEKIAAFVLK</sequence>
<dbReference type="Gene3D" id="3.40.50.1820">
    <property type="entry name" value="alpha/beta hydrolase"/>
    <property type="match status" value="1"/>
</dbReference>
<dbReference type="SUPFAM" id="SSF53474">
    <property type="entry name" value="alpha/beta-Hydrolases"/>
    <property type="match status" value="1"/>
</dbReference>
<dbReference type="InterPro" id="IPR000073">
    <property type="entry name" value="AB_hydrolase_1"/>
</dbReference>
<keyword evidence="3" id="KW-0732">Signal</keyword>
<keyword evidence="6" id="KW-1185">Reference proteome</keyword>
<feature type="domain" description="AB hydrolase-1" evidence="4">
    <location>
        <begin position="81"/>
        <end position="222"/>
    </location>
</feature>
<feature type="chain" id="PRO_5045107216" description="AB hydrolase-1 domain-containing protein" evidence="3">
    <location>
        <begin position="20"/>
        <end position="338"/>
    </location>
</feature>
<evidence type="ECO:0000259" key="4">
    <source>
        <dbReference type="Pfam" id="PF12697"/>
    </source>
</evidence>
<dbReference type="PIRSF" id="PIRSF031982">
    <property type="entry name" value="UCP031982_abhydr"/>
    <property type="match status" value="1"/>
</dbReference>
<comment type="similarity">
    <text evidence="2">Belongs to the AB hydrolase superfamily. FUS2 hydrolase family.</text>
</comment>
<dbReference type="PANTHER" id="PTHR22946">
    <property type="entry name" value="DIENELACTONE HYDROLASE DOMAIN-CONTAINING PROTEIN-RELATED"/>
    <property type="match status" value="1"/>
</dbReference>
<keyword evidence="1" id="KW-0378">Hydrolase</keyword>
<name>A0ABX2IUT3_9RHOB</name>
<reference evidence="5 6" key="1">
    <citation type="submission" date="2020-06" db="EMBL/GenBank/DDBJ databases">
        <title>Sulfitobacter algicola sp. nov., isolated from green algae.</title>
        <authorList>
            <person name="Wang C."/>
        </authorList>
    </citation>
    <scope>NUCLEOTIDE SEQUENCE [LARGE SCALE GENOMIC DNA]</scope>
    <source>
        <strain evidence="5 6">1151</strain>
    </source>
</reference>
<feature type="signal peptide" evidence="3">
    <location>
        <begin position="1"/>
        <end position="19"/>
    </location>
</feature>
<dbReference type="EMBL" id="JABUFE010000016">
    <property type="protein sequence ID" value="NSX56671.1"/>
    <property type="molecule type" value="Genomic_DNA"/>
</dbReference>
<organism evidence="5 6">
    <name type="scientific">Parasulfitobacter algicola</name>
    <dbReference type="NCBI Taxonomy" id="2614809"/>
    <lineage>
        <taxon>Bacteria</taxon>
        <taxon>Pseudomonadati</taxon>
        <taxon>Pseudomonadota</taxon>
        <taxon>Alphaproteobacteria</taxon>
        <taxon>Rhodobacterales</taxon>
        <taxon>Roseobacteraceae</taxon>
        <taxon>Parasulfitobacter</taxon>
    </lineage>
</organism>
<protein>
    <recommendedName>
        <fullName evidence="4">AB hydrolase-1 domain-containing protein</fullName>
    </recommendedName>
</protein>
<dbReference type="Proteomes" id="UP000777935">
    <property type="component" value="Unassembled WGS sequence"/>
</dbReference>
<dbReference type="RefSeq" id="WP_174139825.1">
    <property type="nucleotide sequence ID" value="NZ_JABUFE010000016.1"/>
</dbReference>
<proteinExistence type="inferred from homology"/>
<comment type="caution">
    <text evidence="5">The sequence shown here is derived from an EMBL/GenBank/DDBJ whole genome shotgun (WGS) entry which is preliminary data.</text>
</comment>
<dbReference type="PANTHER" id="PTHR22946:SF9">
    <property type="entry name" value="POLYKETIDE TRANSFERASE AF380"/>
    <property type="match status" value="1"/>
</dbReference>